<evidence type="ECO:0000256" key="1">
    <source>
        <dbReference type="SAM" id="Phobius"/>
    </source>
</evidence>
<proteinExistence type="predicted"/>
<evidence type="ECO:0000313" key="3">
    <source>
        <dbReference type="Proteomes" id="UP000183843"/>
    </source>
</evidence>
<keyword evidence="1" id="KW-0812">Transmembrane</keyword>
<sequence length="174" mass="20273">MGFIPARCTQCGAEIEVDSTKESGVCKYCGTTFITEKAINNYNTYVTHNYDGAIINMARPDKSEYLCPKCRSVDTRAIKLKTKAPECKTYLKELMMSVIGVLFFIGLIVHSIYINDWAYVMYIIVLIVLPVYGVVKWYRKYENAPKEYQKKLYEWEHTYRCLRCGEQFMVDDED</sequence>
<name>A0A1I0XFH7_SELRU</name>
<protein>
    <submittedName>
        <fullName evidence="2">Uncharacterized protein</fullName>
    </submittedName>
</protein>
<dbReference type="Gene3D" id="2.20.28.30">
    <property type="entry name" value="RNA polymerase ii, chain L"/>
    <property type="match status" value="1"/>
</dbReference>
<dbReference type="EMBL" id="FOJX01000005">
    <property type="protein sequence ID" value="SFA99060.1"/>
    <property type="molecule type" value="Genomic_DNA"/>
</dbReference>
<reference evidence="2 3" key="1">
    <citation type="submission" date="2016-10" db="EMBL/GenBank/DDBJ databases">
        <authorList>
            <person name="de Groot N.N."/>
        </authorList>
    </citation>
    <scope>NUCLEOTIDE SEQUENCE [LARGE SCALE GENOMIC DNA]</scope>
    <source>
        <strain evidence="2 3">L14</strain>
    </source>
</reference>
<organism evidence="2 3">
    <name type="scientific">Selenomonas ruminantium</name>
    <dbReference type="NCBI Taxonomy" id="971"/>
    <lineage>
        <taxon>Bacteria</taxon>
        <taxon>Bacillati</taxon>
        <taxon>Bacillota</taxon>
        <taxon>Negativicutes</taxon>
        <taxon>Selenomonadales</taxon>
        <taxon>Selenomonadaceae</taxon>
        <taxon>Selenomonas</taxon>
    </lineage>
</organism>
<keyword evidence="1" id="KW-1133">Transmembrane helix</keyword>
<evidence type="ECO:0000313" key="2">
    <source>
        <dbReference type="EMBL" id="SFA99060.1"/>
    </source>
</evidence>
<keyword evidence="1" id="KW-0472">Membrane</keyword>
<feature type="transmembrane region" description="Helical" evidence="1">
    <location>
        <begin position="94"/>
        <end position="113"/>
    </location>
</feature>
<dbReference type="Proteomes" id="UP000183843">
    <property type="component" value="Unassembled WGS sequence"/>
</dbReference>
<dbReference type="RefSeq" id="WP_074815192.1">
    <property type="nucleotide sequence ID" value="NZ_FOJX01000005.1"/>
</dbReference>
<feature type="transmembrane region" description="Helical" evidence="1">
    <location>
        <begin position="119"/>
        <end position="138"/>
    </location>
</feature>
<accession>A0A1I0XFH7</accession>
<dbReference type="AlphaFoldDB" id="A0A1I0XFH7"/>
<gene>
    <name evidence="2" type="ORF">SAMN05216587_105135</name>
</gene>